<gene>
    <name evidence="1" type="ORF">BV22DRAFT_1044259</name>
</gene>
<dbReference type="EMBL" id="MU266346">
    <property type="protein sequence ID" value="KAH7929039.1"/>
    <property type="molecule type" value="Genomic_DNA"/>
</dbReference>
<comment type="caution">
    <text evidence="1">The sequence shown here is derived from an EMBL/GenBank/DDBJ whole genome shotgun (WGS) entry which is preliminary data.</text>
</comment>
<organism evidence="1 2">
    <name type="scientific">Leucogyrophana mollusca</name>
    <dbReference type="NCBI Taxonomy" id="85980"/>
    <lineage>
        <taxon>Eukaryota</taxon>
        <taxon>Fungi</taxon>
        <taxon>Dikarya</taxon>
        <taxon>Basidiomycota</taxon>
        <taxon>Agaricomycotina</taxon>
        <taxon>Agaricomycetes</taxon>
        <taxon>Agaricomycetidae</taxon>
        <taxon>Boletales</taxon>
        <taxon>Boletales incertae sedis</taxon>
        <taxon>Leucogyrophana</taxon>
    </lineage>
</organism>
<evidence type="ECO:0000313" key="1">
    <source>
        <dbReference type="EMBL" id="KAH7929039.1"/>
    </source>
</evidence>
<keyword evidence="2" id="KW-1185">Reference proteome</keyword>
<name>A0ACB8BTR7_9AGAM</name>
<accession>A0ACB8BTR7</accession>
<dbReference type="Proteomes" id="UP000790709">
    <property type="component" value="Unassembled WGS sequence"/>
</dbReference>
<reference evidence="1" key="1">
    <citation type="journal article" date="2021" name="New Phytol.">
        <title>Evolutionary innovations through gain and loss of genes in the ectomycorrhizal Boletales.</title>
        <authorList>
            <person name="Wu G."/>
            <person name="Miyauchi S."/>
            <person name="Morin E."/>
            <person name="Kuo A."/>
            <person name="Drula E."/>
            <person name="Varga T."/>
            <person name="Kohler A."/>
            <person name="Feng B."/>
            <person name="Cao Y."/>
            <person name="Lipzen A."/>
            <person name="Daum C."/>
            <person name="Hundley H."/>
            <person name="Pangilinan J."/>
            <person name="Johnson J."/>
            <person name="Barry K."/>
            <person name="LaButti K."/>
            <person name="Ng V."/>
            <person name="Ahrendt S."/>
            <person name="Min B."/>
            <person name="Choi I.G."/>
            <person name="Park H."/>
            <person name="Plett J.M."/>
            <person name="Magnuson J."/>
            <person name="Spatafora J.W."/>
            <person name="Nagy L.G."/>
            <person name="Henrissat B."/>
            <person name="Grigoriev I.V."/>
            <person name="Yang Z.L."/>
            <person name="Xu J."/>
            <person name="Martin F.M."/>
        </authorList>
    </citation>
    <scope>NUCLEOTIDE SEQUENCE</scope>
    <source>
        <strain evidence="1">KUC20120723A-06</strain>
    </source>
</reference>
<protein>
    <submittedName>
        <fullName evidence="1">Uncharacterized protein</fullName>
    </submittedName>
</protein>
<sequence length="107" mass="11524">MPYTLFNSITVLATYDESELIGLISEEFAKWSGSNIVDNTAVAVALDYGNLSLTTHATFKVAGHLGVDIVIGMNWIGLCLQAALADDNLQVLLHHFLTGVDLDEALC</sequence>
<evidence type="ECO:0000313" key="2">
    <source>
        <dbReference type="Proteomes" id="UP000790709"/>
    </source>
</evidence>
<proteinExistence type="predicted"/>